<evidence type="ECO:0000313" key="11">
    <source>
        <dbReference type="Proteomes" id="UP000230423"/>
    </source>
</evidence>
<dbReference type="PANTHER" id="PTHR11601:SF62">
    <property type="entry name" value="SELENOCYSTEINE LYASE"/>
    <property type="match status" value="1"/>
</dbReference>
<evidence type="ECO:0000256" key="8">
    <source>
        <dbReference type="ARBA" id="ARBA00040554"/>
    </source>
</evidence>
<dbReference type="Pfam" id="PF00266">
    <property type="entry name" value="Aminotran_5"/>
    <property type="match status" value="1"/>
</dbReference>
<keyword evidence="4" id="KW-0963">Cytoplasm</keyword>
<feature type="domain" description="Aminotransferase class V" evidence="9">
    <location>
        <begin position="11"/>
        <end position="88"/>
    </location>
</feature>
<sequence>MSWYIEEQEPVYLDYNATTPLDPTVKIAITDGLELWANPSSQNREAEKAREAVEKARQSLGELLHVSDAEVIFTSGGTEVFCLLRTGLRLN</sequence>
<comment type="subcellular location">
    <subcellularLocation>
        <location evidence="2">Cytoplasm</location>
        <location evidence="2">Cytosol</location>
    </subcellularLocation>
</comment>
<evidence type="ECO:0000256" key="6">
    <source>
        <dbReference type="ARBA" id="ARBA00037407"/>
    </source>
</evidence>
<dbReference type="Gene3D" id="3.40.640.10">
    <property type="entry name" value="Type I PLP-dependent aspartate aminotransferase-like (Major domain)"/>
    <property type="match status" value="1"/>
</dbReference>
<evidence type="ECO:0000256" key="5">
    <source>
        <dbReference type="ARBA" id="ARBA00022679"/>
    </source>
</evidence>
<dbReference type="EC" id="4.4.1.16" evidence="7"/>
<evidence type="ECO:0000256" key="3">
    <source>
        <dbReference type="ARBA" id="ARBA00011738"/>
    </source>
</evidence>
<evidence type="ECO:0000256" key="7">
    <source>
        <dbReference type="ARBA" id="ARBA00039054"/>
    </source>
</evidence>
<dbReference type="AlphaFoldDB" id="A0A2G9UW99"/>
<dbReference type="OrthoDB" id="10250117at2759"/>
<keyword evidence="11" id="KW-1185">Reference proteome</keyword>
<evidence type="ECO:0000256" key="4">
    <source>
        <dbReference type="ARBA" id="ARBA00022490"/>
    </source>
</evidence>
<dbReference type="GO" id="GO:0009000">
    <property type="term" value="F:selenocysteine lyase activity"/>
    <property type="evidence" value="ECO:0007669"/>
    <property type="project" value="UniProtKB-EC"/>
</dbReference>
<dbReference type="InterPro" id="IPR015421">
    <property type="entry name" value="PyrdxlP-dep_Trfase_major"/>
</dbReference>
<dbReference type="InterPro" id="IPR015424">
    <property type="entry name" value="PyrdxlP-dep_Trfase"/>
</dbReference>
<dbReference type="Proteomes" id="UP000230423">
    <property type="component" value="Unassembled WGS sequence"/>
</dbReference>
<dbReference type="GO" id="GO:0016740">
    <property type="term" value="F:transferase activity"/>
    <property type="evidence" value="ECO:0007669"/>
    <property type="project" value="UniProtKB-KW"/>
</dbReference>
<comment type="subunit">
    <text evidence="3">Homodimer.</text>
</comment>
<dbReference type="GO" id="GO:0005829">
    <property type="term" value="C:cytosol"/>
    <property type="evidence" value="ECO:0007669"/>
    <property type="project" value="UniProtKB-SubCell"/>
</dbReference>
<evidence type="ECO:0000256" key="1">
    <source>
        <dbReference type="ARBA" id="ARBA00001933"/>
    </source>
</evidence>
<comment type="function">
    <text evidence="6">Catalyzes the decomposition of L-selenocysteine to L-alanine and elemental selenium.</text>
</comment>
<dbReference type="EMBL" id="KZ345278">
    <property type="protein sequence ID" value="PIO74443.1"/>
    <property type="molecule type" value="Genomic_DNA"/>
</dbReference>
<dbReference type="SUPFAM" id="SSF53383">
    <property type="entry name" value="PLP-dependent transferases"/>
    <property type="match status" value="1"/>
</dbReference>
<name>A0A2G9UW99_TELCI</name>
<dbReference type="InterPro" id="IPR000192">
    <property type="entry name" value="Aminotrans_V_dom"/>
</dbReference>
<evidence type="ECO:0000256" key="2">
    <source>
        <dbReference type="ARBA" id="ARBA00004514"/>
    </source>
</evidence>
<proteinExistence type="predicted"/>
<keyword evidence="5" id="KW-0808">Transferase</keyword>
<dbReference type="PANTHER" id="PTHR11601">
    <property type="entry name" value="CYSTEINE DESULFURYLASE FAMILY MEMBER"/>
    <property type="match status" value="1"/>
</dbReference>
<evidence type="ECO:0000259" key="9">
    <source>
        <dbReference type="Pfam" id="PF00266"/>
    </source>
</evidence>
<reference evidence="10 11" key="1">
    <citation type="submission" date="2015-09" db="EMBL/GenBank/DDBJ databases">
        <title>Draft genome of the parasitic nematode Teladorsagia circumcincta isolate WARC Sus (inbred).</title>
        <authorList>
            <person name="Mitreva M."/>
        </authorList>
    </citation>
    <scope>NUCLEOTIDE SEQUENCE [LARGE SCALE GENOMIC DNA]</scope>
    <source>
        <strain evidence="10 11">S</strain>
    </source>
</reference>
<accession>A0A2G9UW99</accession>
<organism evidence="10 11">
    <name type="scientific">Teladorsagia circumcincta</name>
    <name type="common">Brown stomach worm</name>
    <name type="synonym">Ostertagia circumcincta</name>
    <dbReference type="NCBI Taxonomy" id="45464"/>
    <lineage>
        <taxon>Eukaryota</taxon>
        <taxon>Metazoa</taxon>
        <taxon>Ecdysozoa</taxon>
        <taxon>Nematoda</taxon>
        <taxon>Chromadorea</taxon>
        <taxon>Rhabditida</taxon>
        <taxon>Rhabditina</taxon>
        <taxon>Rhabditomorpha</taxon>
        <taxon>Strongyloidea</taxon>
        <taxon>Trichostrongylidae</taxon>
        <taxon>Teladorsagia</taxon>
    </lineage>
</organism>
<comment type="cofactor">
    <cofactor evidence="1">
        <name>pyridoxal 5'-phosphate</name>
        <dbReference type="ChEBI" id="CHEBI:597326"/>
    </cofactor>
</comment>
<gene>
    <name evidence="10" type="ORF">TELCIR_03550</name>
</gene>
<evidence type="ECO:0000313" key="10">
    <source>
        <dbReference type="EMBL" id="PIO74443.1"/>
    </source>
</evidence>
<protein>
    <recommendedName>
        <fullName evidence="8">Selenocysteine lyase</fullName>
        <ecNumber evidence="7">4.4.1.16</ecNumber>
    </recommendedName>
</protein>